<sequence>MPVARRLSNERRRWRCLAKLSFRDCAERGWRSRPGGFGRRARGFCSLDSRGAMAMFCSQAGARPRTWEASPPEHKKWVEVFKACDEDNKGYLSREDFKVAVVMLFGYKPSKIEADSVMSSVDPNTSGIRLKEFLDIVRKKKEAQLYRNEVRHIFTAFDRHYRGYLTLEDFKKAFKQVAPKLSERIILEVFRTPRSRNSILPVAQAQSLGASRVPFFFSTSMVSTPARLHTSAFTQESALKSLLDLCVRQSCVQLYVTPWTVAQQALLSVGFSRQEYWSGSPFPSPGDLPDPESESPSPESLKWQADS</sequence>
<dbReference type="PROSITE" id="PS50222">
    <property type="entry name" value="EF_HAND_2"/>
    <property type="match status" value="2"/>
</dbReference>
<dbReference type="InterPro" id="IPR011992">
    <property type="entry name" value="EF-hand-dom_pair"/>
</dbReference>
<feature type="domain" description="EF-hand" evidence="4">
    <location>
        <begin position="72"/>
        <end position="107"/>
    </location>
</feature>
<dbReference type="InterPro" id="IPR050145">
    <property type="entry name" value="Centrin_CML-like"/>
</dbReference>
<name>A0AAA9RVC7_BOVIN</name>
<dbReference type="Pfam" id="PF13499">
    <property type="entry name" value="EF-hand_7"/>
    <property type="match status" value="1"/>
</dbReference>
<dbReference type="PANTHER" id="PTHR23050">
    <property type="entry name" value="CALCIUM BINDING PROTEIN"/>
    <property type="match status" value="1"/>
</dbReference>
<organism evidence="5 6">
    <name type="scientific">Bos taurus</name>
    <name type="common">Bovine</name>
    <dbReference type="NCBI Taxonomy" id="9913"/>
    <lineage>
        <taxon>Eukaryota</taxon>
        <taxon>Metazoa</taxon>
        <taxon>Chordata</taxon>
        <taxon>Craniata</taxon>
        <taxon>Vertebrata</taxon>
        <taxon>Euteleostomi</taxon>
        <taxon>Mammalia</taxon>
        <taxon>Eutheria</taxon>
        <taxon>Laurasiatheria</taxon>
        <taxon>Artiodactyla</taxon>
        <taxon>Ruminantia</taxon>
        <taxon>Pecora</taxon>
        <taxon>Bovidae</taxon>
        <taxon>Bovinae</taxon>
        <taxon>Bos</taxon>
    </lineage>
</organism>
<reference evidence="5" key="2">
    <citation type="submission" date="2025-08" db="UniProtKB">
        <authorList>
            <consortium name="Ensembl"/>
        </authorList>
    </citation>
    <scope>IDENTIFICATION</scope>
    <source>
        <strain evidence="5">Hereford</strain>
    </source>
</reference>
<keyword evidence="2" id="KW-0106">Calcium</keyword>
<evidence type="ECO:0000313" key="6">
    <source>
        <dbReference type="Proteomes" id="UP000009136"/>
    </source>
</evidence>
<evidence type="ECO:0000256" key="1">
    <source>
        <dbReference type="ARBA" id="ARBA00022737"/>
    </source>
</evidence>
<reference evidence="5" key="1">
    <citation type="submission" date="2018-03" db="EMBL/GenBank/DDBJ databases">
        <title>ARS-UCD1.2.</title>
        <authorList>
            <person name="Rosen B.D."/>
            <person name="Bickhart D.M."/>
            <person name="Koren S."/>
            <person name="Schnabel R.D."/>
            <person name="Hall R."/>
            <person name="Zimin A."/>
            <person name="Dreischer C."/>
            <person name="Schultheiss S."/>
            <person name="Schroeder S.G."/>
            <person name="Elsik C.G."/>
            <person name="Couldrey C."/>
            <person name="Liu G.E."/>
            <person name="Van Tassell C.P."/>
            <person name="Phillippy A.M."/>
            <person name="Smith T.P.L."/>
            <person name="Medrano J.F."/>
        </authorList>
    </citation>
    <scope>NUCLEOTIDE SEQUENCE [LARGE SCALE GENOMIC DNA]</scope>
    <source>
        <strain evidence="5">Hereford</strain>
    </source>
</reference>
<keyword evidence="1" id="KW-0677">Repeat</keyword>
<dbReference type="InterPro" id="IPR002048">
    <property type="entry name" value="EF_hand_dom"/>
</dbReference>
<evidence type="ECO:0000259" key="4">
    <source>
        <dbReference type="PROSITE" id="PS50222"/>
    </source>
</evidence>
<dbReference type="Gene3D" id="1.10.238.10">
    <property type="entry name" value="EF-hand"/>
    <property type="match status" value="1"/>
</dbReference>
<protein>
    <submittedName>
        <fullName evidence="5">EF-hand calcium binding domain 11</fullName>
    </submittedName>
</protein>
<dbReference type="Ensembl" id="ENSBTAT00000090838.1">
    <property type="protein sequence ID" value="ENSBTAP00000076252.1"/>
    <property type="gene ID" value="ENSBTAG00000013136.8"/>
</dbReference>
<feature type="region of interest" description="Disordered" evidence="3">
    <location>
        <begin position="280"/>
        <end position="307"/>
    </location>
</feature>
<accession>A0AAA9RVC7</accession>
<keyword evidence="6" id="KW-1185">Reference proteome</keyword>
<gene>
    <name evidence="5" type="primary">EFCAB11</name>
</gene>
<dbReference type="GeneTree" id="ENSGT00390000004917"/>
<dbReference type="CDD" id="cd00051">
    <property type="entry name" value="EFh"/>
    <property type="match status" value="1"/>
</dbReference>
<dbReference type="SMART" id="SM00054">
    <property type="entry name" value="EFh"/>
    <property type="match status" value="3"/>
</dbReference>
<evidence type="ECO:0000256" key="2">
    <source>
        <dbReference type="ARBA" id="ARBA00022837"/>
    </source>
</evidence>
<reference evidence="5" key="3">
    <citation type="submission" date="2025-09" db="UniProtKB">
        <authorList>
            <consortium name="Ensembl"/>
        </authorList>
    </citation>
    <scope>IDENTIFICATION</scope>
    <source>
        <strain evidence="5">Hereford</strain>
    </source>
</reference>
<dbReference type="Proteomes" id="UP000009136">
    <property type="component" value="Chromosome 10"/>
</dbReference>
<dbReference type="AlphaFoldDB" id="A0AAA9RVC7"/>
<dbReference type="SUPFAM" id="SSF47473">
    <property type="entry name" value="EF-hand"/>
    <property type="match status" value="1"/>
</dbReference>
<proteinExistence type="predicted"/>
<evidence type="ECO:0000256" key="3">
    <source>
        <dbReference type="SAM" id="MobiDB-lite"/>
    </source>
</evidence>
<dbReference type="GO" id="GO:0005509">
    <property type="term" value="F:calcium ion binding"/>
    <property type="evidence" value="ECO:0007669"/>
    <property type="project" value="InterPro"/>
</dbReference>
<feature type="domain" description="EF-hand" evidence="4">
    <location>
        <begin position="145"/>
        <end position="180"/>
    </location>
</feature>
<evidence type="ECO:0000313" key="5">
    <source>
        <dbReference type="Ensembl" id="ENSBTAP00000076252.1"/>
    </source>
</evidence>